<reference evidence="2 3" key="1">
    <citation type="submission" date="2022-03" db="EMBL/GenBank/DDBJ databases">
        <authorList>
            <person name="Nunn A."/>
            <person name="Chopra R."/>
            <person name="Nunn A."/>
            <person name="Contreras Garrido A."/>
        </authorList>
    </citation>
    <scope>NUCLEOTIDE SEQUENCE [LARGE SCALE GENOMIC DNA]</scope>
</reference>
<dbReference type="AlphaFoldDB" id="A0AAU9RLG5"/>
<dbReference type="PANTHER" id="PTHR31970:SF9">
    <property type="entry name" value="MOLYBDATE TRANSPORTER 2"/>
    <property type="match status" value="1"/>
</dbReference>
<feature type="transmembrane region" description="Helical" evidence="1">
    <location>
        <begin position="50"/>
        <end position="72"/>
    </location>
</feature>
<evidence type="ECO:0008006" key="4">
    <source>
        <dbReference type="Google" id="ProtNLM"/>
    </source>
</evidence>
<gene>
    <name evidence="2" type="ORF">TAV2_LOCUS4579</name>
</gene>
<evidence type="ECO:0000313" key="3">
    <source>
        <dbReference type="Proteomes" id="UP000836841"/>
    </source>
</evidence>
<dbReference type="InterPro" id="IPR031563">
    <property type="entry name" value="MOT1/MOT2"/>
</dbReference>
<evidence type="ECO:0000256" key="1">
    <source>
        <dbReference type="SAM" id="Phobius"/>
    </source>
</evidence>
<dbReference type="PANTHER" id="PTHR31970">
    <property type="match status" value="1"/>
</dbReference>
<feature type="transmembrane region" description="Helical" evidence="1">
    <location>
        <begin position="21"/>
        <end position="44"/>
    </location>
</feature>
<keyword evidence="1" id="KW-0812">Transmembrane</keyword>
<organism evidence="2 3">
    <name type="scientific">Thlaspi arvense</name>
    <name type="common">Field penny-cress</name>
    <dbReference type="NCBI Taxonomy" id="13288"/>
    <lineage>
        <taxon>Eukaryota</taxon>
        <taxon>Viridiplantae</taxon>
        <taxon>Streptophyta</taxon>
        <taxon>Embryophyta</taxon>
        <taxon>Tracheophyta</taxon>
        <taxon>Spermatophyta</taxon>
        <taxon>Magnoliopsida</taxon>
        <taxon>eudicotyledons</taxon>
        <taxon>Gunneridae</taxon>
        <taxon>Pentapetalae</taxon>
        <taxon>rosids</taxon>
        <taxon>malvids</taxon>
        <taxon>Brassicales</taxon>
        <taxon>Brassicaceae</taxon>
        <taxon>Thlaspideae</taxon>
        <taxon>Thlaspi</taxon>
    </lineage>
</organism>
<dbReference type="EMBL" id="CAJVSB020000137">
    <property type="protein sequence ID" value="CAH2041872.1"/>
    <property type="molecule type" value="Genomic_DNA"/>
</dbReference>
<keyword evidence="1" id="KW-0472">Membrane</keyword>
<keyword evidence="1" id="KW-1133">Transmembrane helix</keyword>
<dbReference type="Proteomes" id="UP000836841">
    <property type="component" value="Unassembled WGS sequence"/>
</dbReference>
<dbReference type="Pfam" id="PF16983">
    <property type="entry name" value="MFS_MOT1"/>
    <property type="match status" value="1"/>
</dbReference>
<proteinExistence type="predicted"/>
<dbReference type="GO" id="GO:0015098">
    <property type="term" value="F:molybdate ion transmembrane transporter activity"/>
    <property type="evidence" value="ECO:0007669"/>
    <property type="project" value="InterPro"/>
</dbReference>
<accession>A0AAU9RLG5</accession>
<evidence type="ECO:0000313" key="2">
    <source>
        <dbReference type="EMBL" id="CAH2041872.1"/>
    </source>
</evidence>
<feature type="transmembrane region" description="Helical" evidence="1">
    <location>
        <begin position="84"/>
        <end position="113"/>
    </location>
</feature>
<name>A0AAU9RLG5_THLAR</name>
<sequence length="143" mass="15368">MLVRSDAGVPRCRRAGGQYRFGGRSGASVVFLGLGKLVLALVFGNSFVRILGQFPIGILGVLLLFAGIELAMASKDMNTKEESFVMLVCAAVSLTGSSAALGFGCGIVLFLLLKLREMEWRRGGILKLKDISEDTNQSQRLEV</sequence>
<comment type="caution">
    <text evidence="2">The sequence shown here is derived from an EMBL/GenBank/DDBJ whole genome shotgun (WGS) entry which is preliminary data.</text>
</comment>
<keyword evidence="3" id="KW-1185">Reference proteome</keyword>
<protein>
    <recommendedName>
        <fullName evidence="4">Sulfate transporter</fullName>
    </recommendedName>
</protein>